<evidence type="ECO:0000259" key="1">
    <source>
        <dbReference type="Pfam" id="PF08241"/>
    </source>
</evidence>
<dbReference type="InterPro" id="IPR029063">
    <property type="entry name" value="SAM-dependent_MTases_sf"/>
</dbReference>
<dbReference type="Gene3D" id="3.40.50.150">
    <property type="entry name" value="Vaccinia Virus protein VP39"/>
    <property type="match status" value="1"/>
</dbReference>
<dbReference type="Proteomes" id="UP000808146">
    <property type="component" value="Unassembled WGS sequence"/>
</dbReference>
<feature type="domain" description="Methyltransferase type 11" evidence="1">
    <location>
        <begin position="10"/>
        <end position="49"/>
    </location>
</feature>
<protein>
    <submittedName>
        <fullName evidence="2">Methyltransferase domain-containing protein</fullName>
    </submittedName>
</protein>
<dbReference type="AlphaFoldDB" id="A0A9D7LLL2"/>
<dbReference type="EMBL" id="JADKBR010000003">
    <property type="protein sequence ID" value="MBK8889846.1"/>
    <property type="molecule type" value="Genomic_DNA"/>
</dbReference>
<evidence type="ECO:0000313" key="3">
    <source>
        <dbReference type="Proteomes" id="UP000808146"/>
    </source>
</evidence>
<comment type="caution">
    <text evidence="2">The sequence shown here is derived from an EMBL/GenBank/DDBJ whole genome shotgun (WGS) entry which is preliminary data.</text>
</comment>
<gene>
    <name evidence="2" type="ORF">IPN75_05335</name>
</gene>
<dbReference type="Pfam" id="PF08241">
    <property type="entry name" value="Methyltransf_11"/>
    <property type="match status" value="1"/>
</dbReference>
<dbReference type="GO" id="GO:0008757">
    <property type="term" value="F:S-adenosylmethionine-dependent methyltransferase activity"/>
    <property type="evidence" value="ECO:0007669"/>
    <property type="project" value="InterPro"/>
</dbReference>
<sequence length="159" mass="17700">MARPVSRDAEIPDDSYDVVISCEVMEHNPHWAETMKNMVRVCRPGGLVVMTCATLGRGEHGTARTSPDSSPLTVELGWNYYRNLTARDFKKAGATEGLCCMFACNWKSHDLYMLGIKGTAGSESLAKLSAIQKQYRAAHWSHWSAVRRAAKAILLNKRN</sequence>
<reference evidence="2" key="1">
    <citation type="submission" date="2020-10" db="EMBL/GenBank/DDBJ databases">
        <title>Connecting structure to function with the recovery of over 1000 high-quality activated sludge metagenome-assembled genomes encoding full-length rRNA genes using long-read sequencing.</title>
        <authorList>
            <person name="Singleton C.M."/>
            <person name="Petriglieri F."/>
            <person name="Kristensen J.M."/>
            <person name="Kirkegaard R.H."/>
            <person name="Michaelsen T.Y."/>
            <person name="Andersen M.H."/>
            <person name="Karst S.M."/>
            <person name="Dueholm M.S."/>
            <person name="Nielsen P.H."/>
            <person name="Albertsen M."/>
        </authorList>
    </citation>
    <scope>NUCLEOTIDE SEQUENCE</scope>
    <source>
        <strain evidence="2">OdNE_18-Q3-R46-58_BAT3C.305</strain>
    </source>
</reference>
<name>A0A9D7LLL2_9RHOO</name>
<dbReference type="GO" id="GO:0032259">
    <property type="term" value="P:methylation"/>
    <property type="evidence" value="ECO:0007669"/>
    <property type="project" value="UniProtKB-KW"/>
</dbReference>
<dbReference type="InterPro" id="IPR013216">
    <property type="entry name" value="Methyltransf_11"/>
</dbReference>
<proteinExistence type="predicted"/>
<evidence type="ECO:0000313" key="2">
    <source>
        <dbReference type="EMBL" id="MBK8889846.1"/>
    </source>
</evidence>
<accession>A0A9D7LLL2</accession>
<keyword evidence="2" id="KW-0489">Methyltransferase</keyword>
<dbReference type="SUPFAM" id="SSF53335">
    <property type="entry name" value="S-adenosyl-L-methionine-dependent methyltransferases"/>
    <property type="match status" value="1"/>
</dbReference>
<keyword evidence="2" id="KW-0808">Transferase</keyword>
<organism evidence="2 3">
    <name type="scientific">Candidatus Dechloromonas phosphorivorans</name>
    <dbReference type="NCBI Taxonomy" id="2899244"/>
    <lineage>
        <taxon>Bacteria</taxon>
        <taxon>Pseudomonadati</taxon>
        <taxon>Pseudomonadota</taxon>
        <taxon>Betaproteobacteria</taxon>
        <taxon>Rhodocyclales</taxon>
        <taxon>Azonexaceae</taxon>
        <taxon>Dechloromonas</taxon>
    </lineage>
</organism>